<dbReference type="PRINTS" id="PR00419">
    <property type="entry name" value="ADXRDTASE"/>
</dbReference>
<dbReference type="InterPro" id="IPR036188">
    <property type="entry name" value="FAD/NAD-bd_sf"/>
</dbReference>
<evidence type="ECO:0000259" key="1">
    <source>
        <dbReference type="Pfam" id="PF01494"/>
    </source>
</evidence>
<dbReference type="PANTHER" id="PTHR42842">
    <property type="entry name" value="FAD/NAD(P)-BINDING OXIDOREDUCTASE"/>
    <property type="match status" value="1"/>
</dbReference>
<proteinExistence type="predicted"/>
<dbReference type="InterPro" id="IPR002938">
    <property type="entry name" value="FAD-bd"/>
</dbReference>
<dbReference type="AlphaFoldDB" id="A0A5C6X0I6"/>
<protein>
    <submittedName>
        <fullName evidence="3">FAD-binding protein</fullName>
    </submittedName>
</protein>
<feature type="domain" description="FAD-binding" evidence="1">
    <location>
        <begin position="100"/>
        <end position="132"/>
    </location>
</feature>
<organism evidence="3 4">
    <name type="scientific">Lujinxingia vulgaris</name>
    <dbReference type="NCBI Taxonomy" id="2600176"/>
    <lineage>
        <taxon>Bacteria</taxon>
        <taxon>Deltaproteobacteria</taxon>
        <taxon>Bradymonadales</taxon>
        <taxon>Lujinxingiaceae</taxon>
        <taxon>Lujinxingia</taxon>
    </lineage>
</organism>
<dbReference type="GO" id="GO:0071949">
    <property type="term" value="F:FAD binding"/>
    <property type="evidence" value="ECO:0007669"/>
    <property type="project" value="InterPro"/>
</dbReference>
<gene>
    <name evidence="3" type="ORF">FRC96_21000</name>
</gene>
<name>A0A5C6X0I6_9DELT</name>
<reference evidence="3 4" key="1">
    <citation type="submission" date="2019-08" db="EMBL/GenBank/DDBJ databases">
        <title>Bradymonadales sp. TMQ2.</title>
        <authorList>
            <person name="Liang Q."/>
        </authorList>
    </citation>
    <scope>NUCLEOTIDE SEQUENCE [LARGE SCALE GENOMIC DNA]</scope>
    <source>
        <strain evidence="3 4">TMQ2</strain>
    </source>
</reference>
<evidence type="ECO:0000259" key="2">
    <source>
        <dbReference type="Pfam" id="PF21688"/>
    </source>
</evidence>
<dbReference type="PANTHER" id="PTHR42842:SF3">
    <property type="entry name" value="FAD_NAD(P)-BINDING OXIDOREDUCTASE FAMILY PROTEIN"/>
    <property type="match status" value="1"/>
</dbReference>
<feature type="domain" description="FAD-dependent protein C-terminal" evidence="2">
    <location>
        <begin position="288"/>
        <end position="495"/>
    </location>
</feature>
<dbReference type="EMBL" id="VOSL01000147">
    <property type="protein sequence ID" value="TXD31643.1"/>
    <property type="molecule type" value="Genomic_DNA"/>
</dbReference>
<dbReference type="InterPro" id="IPR049516">
    <property type="entry name" value="FAD-depend_C"/>
</dbReference>
<sequence length="549" mass="59518">MNQSKSKRLRVGDLRVDFQSDESELRAQAAKKLGVSPSDIEEVEILKRSLDARGRPRYVYNVEVALSDAQSLGKLPEGVKEAPAPGSLAPERFNPRKKERVIVIGAGPAGLFCANRLADSGVETVLLDRGQPVEIRGRDVSALMHRGELKEDSNICFGEGGAGTWSDGKLYTRVNDVRVRHVLETIVALGGPEEILINGKPHLGTDRLVALCKAFRAHLLNEGCQVRFGAFVSELIVEEERGERVVKGVRLRDGERIDADRVVLAVGHSAREIYRHLADLKVAMEPKPFAVGFRVEHRQELINSIQYGKYADLPDLPAADYRLAENLGKGAERRGIYSFCMCPGGQVVPSHTLPDGICVNGMSHASRKGHWANSALVVSVRPEDFGAFGPIEELDDYDGLLAGMAFQHEAERRAYTLGGGGFVAPAQRVSDFKQGVASTSVRKTTYKTGIAPGDLSSCYPTFVIDALRVALDGFERRMRGFVSDDALLIGVETRTSAPVQIDRDASSYQSTSVARLYPCGEGSGYGGGIVSAAIDGLRVAETILETLSA</sequence>
<dbReference type="Gene3D" id="3.50.50.60">
    <property type="entry name" value="FAD/NAD(P)-binding domain"/>
    <property type="match status" value="2"/>
</dbReference>
<dbReference type="Proteomes" id="UP000321046">
    <property type="component" value="Unassembled WGS sequence"/>
</dbReference>
<dbReference type="RefSeq" id="WP_146977514.1">
    <property type="nucleotide sequence ID" value="NZ_VOSL01000147.1"/>
</dbReference>
<comment type="caution">
    <text evidence="3">The sequence shown here is derived from an EMBL/GenBank/DDBJ whole genome shotgun (WGS) entry which is preliminary data.</text>
</comment>
<dbReference type="SUPFAM" id="SSF51905">
    <property type="entry name" value="FAD/NAD(P)-binding domain"/>
    <property type="match status" value="1"/>
</dbReference>
<evidence type="ECO:0000313" key="4">
    <source>
        <dbReference type="Proteomes" id="UP000321046"/>
    </source>
</evidence>
<accession>A0A5C6X0I6</accession>
<dbReference type="Pfam" id="PF01494">
    <property type="entry name" value="FAD_binding_3"/>
    <property type="match status" value="1"/>
</dbReference>
<dbReference type="OrthoDB" id="9772594at2"/>
<dbReference type="InterPro" id="IPR028348">
    <property type="entry name" value="FAD-binding_protein"/>
</dbReference>
<dbReference type="Gene3D" id="3.30.70.2700">
    <property type="match status" value="1"/>
</dbReference>
<dbReference type="PIRSF" id="PIRSF038984">
    <property type="entry name" value="FAD_binding_protein"/>
    <property type="match status" value="1"/>
</dbReference>
<dbReference type="Pfam" id="PF21688">
    <property type="entry name" value="FAD-depend_C"/>
    <property type="match status" value="1"/>
</dbReference>
<evidence type="ECO:0000313" key="3">
    <source>
        <dbReference type="EMBL" id="TXD31643.1"/>
    </source>
</evidence>